<evidence type="ECO:0000256" key="1">
    <source>
        <dbReference type="SAM" id="MobiDB-lite"/>
    </source>
</evidence>
<organism evidence="3 4">
    <name type="scientific">Solimonas terrae</name>
    <dbReference type="NCBI Taxonomy" id="1396819"/>
    <lineage>
        <taxon>Bacteria</taxon>
        <taxon>Pseudomonadati</taxon>
        <taxon>Pseudomonadota</taxon>
        <taxon>Gammaproteobacteria</taxon>
        <taxon>Nevskiales</taxon>
        <taxon>Nevskiaceae</taxon>
        <taxon>Solimonas</taxon>
    </lineage>
</organism>
<dbReference type="PROSITE" id="PS51257">
    <property type="entry name" value="PROKAR_LIPOPROTEIN"/>
    <property type="match status" value="1"/>
</dbReference>
<dbReference type="Proteomes" id="UP000472676">
    <property type="component" value="Unassembled WGS sequence"/>
</dbReference>
<comment type="caution">
    <text evidence="3">The sequence shown here is derived from an EMBL/GenBank/DDBJ whole genome shotgun (WGS) entry which is preliminary data.</text>
</comment>
<evidence type="ECO:0000313" key="4">
    <source>
        <dbReference type="Proteomes" id="UP000472676"/>
    </source>
</evidence>
<gene>
    <name evidence="3" type="ORF">G7Y85_11030</name>
</gene>
<dbReference type="RefSeq" id="WP_166256495.1">
    <property type="nucleotide sequence ID" value="NZ_JAAMOW010000005.1"/>
</dbReference>
<feature type="signal peptide" evidence="2">
    <location>
        <begin position="1"/>
        <end position="20"/>
    </location>
</feature>
<evidence type="ECO:0000256" key="2">
    <source>
        <dbReference type="SAM" id="SignalP"/>
    </source>
</evidence>
<reference evidence="3 4" key="1">
    <citation type="journal article" date="2014" name="Int. J. Syst. Evol. Microbiol.">
        <title>Solimonas terrae sp. nov., isolated from soil.</title>
        <authorList>
            <person name="Kim S.J."/>
            <person name="Moon J.Y."/>
            <person name="Weon H.Y."/>
            <person name="Ahn J.H."/>
            <person name="Chen W.M."/>
            <person name="Kwon S.W."/>
        </authorList>
    </citation>
    <scope>NUCLEOTIDE SEQUENCE [LARGE SCALE GENOMIC DNA]</scope>
    <source>
        <strain evidence="3 4">KIS83-12</strain>
    </source>
</reference>
<feature type="region of interest" description="Disordered" evidence="1">
    <location>
        <begin position="36"/>
        <end position="74"/>
    </location>
</feature>
<dbReference type="EMBL" id="JAAMOW010000005">
    <property type="protein sequence ID" value="NGY05305.1"/>
    <property type="molecule type" value="Genomic_DNA"/>
</dbReference>
<keyword evidence="2" id="KW-0732">Signal</keyword>
<evidence type="ECO:0000313" key="3">
    <source>
        <dbReference type="EMBL" id="NGY05305.1"/>
    </source>
</evidence>
<feature type="chain" id="PRO_5027116247" evidence="2">
    <location>
        <begin position="21"/>
        <end position="274"/>
    </location>
</feature>
<protein>
    <submittedName>
        <fullName evidence="3">Uncharacterized protein</fullName>
    </submittedName>
</protein>
<dbReference type="AlphaFoldDB" id="A0A6M2BSU1"/>
<proteinExistence type="predicted"/>
<sequence>MKTKTLSSFNKALIAGMVVAAFGLAGCQANGDGLESGDIVSDGGNTTPPLNNDGSTPTTVNEDDNGDGTAETPVDGGKGFVCTKGANAFGGATTEVVANGLVGGALSNLLNSLGGAPVTTLTNSVSEPDNVIDGKLSTFATFTLPVGLLGPLNLVDSVGEAVVFPSAVPAGNYAVFGVTFPAATVNLGLTRTVTVTTYLGDTQQETISVDEAQIQLLGLNAVGDEAGFIGLKARKKYDSAVISISALLVAADVGDAMRVHELCTDGKFVTPPTP</sequence>
<accession>A0A6M2BSU1</accession>
<name>A0A6M2BSU1_9GAMM</name>
<feature type="compositionally biased region" description="Polar residues" evidence="1">
    <location>
        <begin position="43"/>
        <end position="60"/>
    </location>
</feature>
<keyword evidence="4" id="KW-1185">Reference proteome</keyword>